<evidence type="ECO:0000256" key="1">
    <source>
        <dbReference type="ARBA" id="ARBA00004651"/>
    </source>
</evidence>
<dbReference type="RefSeq" id="WP_161254930.1">
    <property type="nucleotide sequence ID" value="NZ_WXEY01000002.1"/>
</dbReference>
<dbReference type="GO" id="GO:0005886">
    <property type="term" value="C:plasma membrane"/>
    <property type="evidence" value="ECO:0007669"/>
    <property type="project" value="UniProtKB-SubCell"/>
</dbReference>
<evidence type="ECO:0000256" key="8">
    <source>
        <dbReference type="ARBA" id="ARBA00022777"/>
    </source>
</evidence>
<keyword evidence="4" id="KW-0444">Lipid biosynthesis</keyword>
<evidence type="ECO:0000256" key="6">
    <source>
        <dbReference type="ARBA" id="ARBA00022692"/>
    </source>
</evidence>
<dbReference type="AlphaFoldDB" id="A0A845KZV9"/>
<dbReference type="InterPro" id="IPR000829">
    <property type="entry name" value="DAGK"/>
</dbReference>
<comment type="caution">
    <text evidence="20">The sequence shown here is derived from an EMBL/GenBank/DDBJ whole genome shotgun (WGS) entry which is preliminary data.</text>
</comment>
<sequence length="137" mass="14728">MDLRKLLRSFCYAWRGIIWVIKTQQNMRIHLIAAVTALAMAAWFRLGGWELAWVVTAVFLVLAGESFNSAIEAAIDRIGPERHPLSGAAKDAAAGAVLLLALHALIAGIIIFGPRLAGLLRSAFTAALPDAHCLSLV</sequence>
<dbReference type="PANTHER" id="PTHR34299:SF1">
    <property type="entry name" value="DIACYLGLYCEROL KINASE"/>
    <property type="match status" value="1"/>
</dbReference>
<evidence type="ECO:0008006" key="22">
    <source>
        <dbReference type="Google" id="ProtNLM"/>
    </source>
</evidence>
<keyword evidence="7 17" id="KW-0547">Nucleotide-binding</keyword>
<evidence type="ECO:0000256" key="18">
    <source>
        <dbReference type="PIRSR" id="PIRSR600829-4"/>
    </source>
</evidence>
<accession>A0A845KZV9</accession>
<keyword evidence="12 19" id="KW-0472">Membrane</keyword>
<evidence type="ECO:0000256" key="14">
    <source>
        <dbReference type="ARBA" id="ARBA00023264"/>
    </source>
</evidence>
<keyword evidence="14" id="KW-1208">Phospholipid metabolism</keyword>
<evidence type="ECO:0000256" key="4">
    <source>
        <dbReference type="ARBA" id="ARBA00022516"/>
    </source>
</evidence>
<keyword evidence="5" id="KW-0808">Transferase</keyword>
<evidence type="ECO:0000256" key="16">
    <source>
        <dbReference type="PIRSR" id="PIRSR600829-2"/>
    </source>
</evidence>
<keyword evidence="6 19" id="KW-0812">Transmembrane</keyword>
<proteinExistence type="inferred from homology"/>
<dbReference type="InterPro" id="IPR036945">
    <property type="entry name" value="DAGK_sf"/>
</dbReference>
<feature type="active site" description="Proton acceptor" evidence="15">
    <location>
        <position position="65"/>
    </location>
</feature>
<dbReference type="GO" id="GO:0016301">
    <property type="term" value="F:kinase activity"/>
    <property type="evidence" value="ECO:0007669"/>
    <property type="project" value="UniProtKB-KW"/>
</dbReference>
<evidence type="ECO:0000256" key="5">
    <source>
        <dbReference type="ARBA" id="ARBA00022679"/>
    </source>
</evidence>
<evidence type="ECO:0000256" key="10">
    <source>
        <dbReference type="ARBA" id="ARBA00022989"/>
    </source>
</evidence>
<evidence type="ECO:0000256" key="19">
    <source>
        <dbReference type="SAM" id="Phobius"/>
    </source>
</evidence>
<dbReference type="Proteomes" id="UP000463470">
    <property type="component" value="Unassembled WGS sequence"/>
</dbReference>
<keyword evidence="13" id="KW-0594">Phospholipid biosynthesis</keyword>
<feature type="transmembrane region" description="Helical" evidence="19">
    <location>
        <begin position="92"/>
        <end position="112"/>
    </location>
</feature>
<feature type="transmembrane region" description="Helical" evidence="19">
    <location>
        <begin position="52"/>
        <end position="71"/>
    </location>
</feature>
<evidence type="ECO:0000256" key="11">
    <source>
        <dbReference type="ARBA" id="ARBA00023098"/>
    </source>
</evidence>
<keyword evidence="9 17" id="KW-0067">ATP-binding</keyword>
<keyword evidence="3" id="KW-1003">Cell membrane</keyword>
<evidence type="ECO:0000256" key="9">
    <source>
        <dbReference type="ARBA" id="ARBA00022840"/>
    </source>
</evidence>
<comment type="cofactor">
    <cofactor evidence="18">
        <name>Mg(2+)</name>
        <dbReference type="ChEBI" id="CHEBI:18420"/>
    </cofactor>
    <text evidence="18">Mn(2+), Zn(2+), Cd(2+) and Co(2+) support activity to lesser extents.</text>
</comment>
<dbReference type="PANTHER" id="PTHR34299">
    <property type="entry name" value="DIACYLGLYCEROL KINASE"/>
    <property type="match status" value="1"/>
</dbReference>
<dbReference type="GO" id="GO:0008654">
    <property type="term" value="P:phospholipid biosynthetic process"/>
    <property type="evidence" value="ECO:0007669"/>
    <property type="project" value="UniProtKB-KW"/>
</dbReference>
<feature type="binding site" evidence="17">
    <location>
        <begin position="81"/>
        <end position="83"/>
    </location>
    <ligand>
        <name>ATP</name>
        <dbReference type="ChEBI" id="CHEBI:30616"/>
    </ligand>
</feature>
<dbReference type="InterPro" id="IPR033717">
    <property type="entry name" value="UDPK"/>
</dbReference>
<keyword evidence="8" id="KW-0418">Kinase</keyword>
<evidence type="ECO:0000256" key="15">
    <source>
        <dbReference type="PIRSR" id="PIRSR600829-1"/>
    </source>
</evidence>
<keyword evidence="10 19" id="KW-1133">Transmembrane helix</keyword>
<dbReference type="EMBL" id="WXEY01000002">
    <property type="protein sequence ID" value="MZP28796.1"/>
    <property type="molecule type" value="Genomic_DNA"/>
</dbReference>
<feature type="binding site" evidence="18">
    <location>
        <position position="72"/>
    </location>
    <ligand>
        <name>a divalent metal cation</name>
        <dbReference type="ChEBI" id="CHEBI:60240"/>
    </ligand>
</feature>
<evidence type="ECO:0000256" key="12">
    <source>
        <dbReference type="ARBA" id="ARBA00023136"/>
    </source>
</evidence>
<reference evidence="20 21" key="1">
    <citation type="submission" date="2020-01" db="EMBL/GenBank/DDBJ databases">
        <title>Whole-genome sequence of Heliobacterium undosum DSM 13378.</title>
        <authorList>
            <person name="Kyndt J.A."/>
            <person name="Meyer T.E."/>
        </authorList>
    </citation>
    <scope>NUCLEOTIDE SEQUENCE [LARGE SCALE GENOMIC DNA]</scope>
    <source>
        <strain evidence="20 21">DSM 13378</strain>
    </source>
</reference>
<feature type="transmembrane region" description="Helical" evidence="19">
    <location>
        <begin position="29"/>
        <end position="46"/>
    </location>
</feature>
<dbReference type="CDD" id="cd14265">
    <property type="entry name" value="UDPK_IM_like"/>
    <property type="match status" value="1"/>
</dbReference>
<feature type="binding site" evidence="17">
    <location>
        <begin position="90"/>
        <end position="91"/>
    </location>
    <ligand>
        <name>ATP</name>
        <dbReference type="ChEBI" id="CHEBI:30616"/>
    </ligand>
</feature>
<organism evidence="20 21">
    <name type="scientific">Heliomicrobium undosum</name>
    <dbReference type="NCBI Taxonomy" id="121734"/>
    <lineage>
        <taxon>Bacteria</taxon>
        <taxon>Bacillati</taxon>
        <taxon>Bacillota</taxon>
        <taxon>Clostridia</taxon>
        <taxon>Eubacteriales</taxon>
        <taxon>Heliobacteriaceae</taxon>
        <taxon>Heliomicrobium</taxon>
    </lineage>
</organism>
<feature type="binding site" evidence="17">
    <location>
        <position position="72"/>
    </location>
    <ligand>
        <name>ATP</name>
        <dbReference type="ChEBI" id="CHEBI:30616"/>
    </ligand>
</feature>
<protein>
    <recommendedName>
        <fullName evidence="22">Diacylglycerol kinase</fullName>
    </recommendedName>
</protein>
<evidence type="ECO:0000256" key="7">
    <source>
        <dbReference type="ARBA" id="ARBA00022741"/>
    </source>
</evidence>
<evidence type="ECO:0000256" key="3">
    <source>
        <dbReference type="ARBA" id="ARBA00022475"/>
    </source>
</evidence>
<dbReference type="OrthoDB" id="9789934at2"/>
<dbReference type="Gene3D" id="1.10.287.3610">
    <property type="match status" value="1"/>
</dbReference>
<comment type="subcellular location">
    <subcellularLocation>
        <location evidence="1">Cell membrane</location>
        <topology evidence="1">Multi-pass membrane protein</topology>
    </subcellularLocation>
</comment>
<keyword evidence="21" id="KW-1185">Reference proteome</keyword>
<feature type="binding site" evidence="17">
    <location>
        <position position="12"/>
    </location>
    <ligand>
        <name>ATP</name>
        <dbReference type="ChEBI" id="CHEBI:30616"/>
    </ligand>
</feature>
<evidence type="ECO:0000256" key="17">
    <source>
        <dbReference type="PIRSR" id="PIRSR600829-3"/>
    </source>
</evidence>
<keyword evidence="18" id="KW-0460">Magnesium</keyword>
<keyword evidence="11" id="KW-0443">Lipid metabolism</keyword>
<evidence type="ECO:0000313" key="20">
    <source>
        <dbReference type="EMBL" id="MZP28796.1"/>
    </source>
</evidence>
<evidence type="ECO:0000256" key="13">
    <source>
        <dbReference type="ARBA" id="ARBA00023209"/>
    </source>
</evidence>
<dbReference type="GO" id="GO:0046872">
    <property type="term" value="F:metal ion binding"/>
    <property type="evidence" value="ECO:0007669"/>
    <property type="project" value="UniProtKB-KW"/>
</dbReference>
<evidence type="ECO:0000256" key="2">
    <source>
        <dbReference type="ARBA" id="ARBA00005967"/>
    </source>
</evidence>
<keyword evidence="18" id="KW-0479">Metal-binding</keyword>
<feature type="binding site" evidence="16">
    <location>
        <position position="65"/>
    </location>
    <ligand>
        <name>substrate</name>
    </ligand>
</feature>
<comment type="similarity">
    <text evidence="2">Belongs to the bacterial diacylglycerol kinase family.</text>
</comment>
<evidence type="ECO:0000313" key="21">
    <source>
        <dbReference type="Proteomes" id="UP000463470"/>
    </source>
</evidence>
<gene>
    <name evidence="20" type="ORF">GTO91_03615</name>
</gene>
<name>A0A845KZV9_9FIRM</name>
<dbReference type="Pfam" id="PF01219">
    <property type="entry name" value="DAGK_prokar"/>
    <property type="match status" value="1"/>
</dbReference>
<dbReference type="GO" id="GO:0005524">
    <property type="term" value="F:ATP binding"/>
    <property type="evidence" value="ECO:0007669"/>
    <property type="project" value="UniProtKB-KW"/>
</dbReference>